<dbReference type="PATRIC" id="fig|1032488.3.peg.1572"/>
<evidence type="ECO:0000256" key="2">
    <source>
        <dbReference type="ARBA" id="ARBA00022801"/>
    </source>
</evidence>
<dbReference type="SUPFAM" id="SSF53474">
    <property type="entry name" value="alpha/beta-Hydrolases"/>
    <property type="match status" value="1"/>
</dbReference>
<gene>
    <name evidence="5" type="ORF">HMPREF9371_1661</name>
</gene>
<dbReference type="Pfam" id="PF02230">
    <property type="entry name" value="Abhydrolase_2"/>
    <property type="match status" value="1"/>
</dbReference>
<comment type="caution">
    <text evidence="5">The sequence shown here is derived from an EMBL/GenBank/DDBJ whole genome shotgun (WGS) entry which is preliminary data.</text>
</comment>
<dbReference type="InterPro" id="IPR036034">
    <property type="entry name" value="PDZ_sf"/>
</dbReference>
<proteinExistence type="predicted"/>
<dbReference type="GO" id="GO:0016787">
    <property type="term" value="F:hydrolase activity"/>
    <property type="evidence" value="ECO:0007669"/>
    <property type="project" value="UniProtKB-KW"/>
</dbReference>
<dbReference type="PANTHER" id="PTHR43037:SF5">
    <property type="entry name" value="FERULOYL ESTERASE"/>
    <property type="match status" value="1"/>
</dbReference>
<dbReference type="AlphaFoldDB" id="G4CJ72"/>
<evidence type="ECO:0000313" key="5">
    <source>
        <dbReference type="EMBL" id="EGY52166.1"/>
    </source>
</evidence>
<dbReference type="InterPro" id="IPR029058">
    <property type="entry name" value="AB_hydrolase_fold"/>
</dbReference>
<dbReference type="Proteomes" id="UP000003019">
    <property type="component" value="Unassembled WGS sequence"/>
</dbReference>
<evidence type="ECO:0000256" key="1">
    <source>
        <dbReference type="ARBA" id="ARBA00022729"/>
    </source>
</evidence>
<dbReference type="InterPro" id="IPR050955">
    <property type="entry name" value="Plant_Biomass_Hydrol_Est"/>
</dbReference>
<feature type="chain" id="PRO_5003461954" evidence="3">
    <location>
        <begin position="22"/>
        <end position="448"/>
    </location>
</feature>
<feature type="signal peptide" evidence="3">
    <location>
        <begin position="1"/>
        <end position="21"/>
    </location>
</feature>
<dbReference type="Gene3D" id="3.40.50.1820">
    <property type="entry name" value="alpha/beta hydrolase"/>
    <property type="match status" value="1"/>
</dbReference>
<evidence type="ECO:0000259" key="4">
    <source>
        <dbReference type="Pfam" id="PF02230"/>
    </source>
</evidence>
<dbReference type="PANTHER" id="PTHR43037">
    <property type="entry name" value="UNNAMED PRODUCT-RELATED"/>
    <property type="match status" value="1"/>
</dbReference>
<evidence type="ECO:0000313" key="6">
    <source>
        <dbReference type="Proteomes" id="UP000003019"/>
    </source>
</evidence>
<organism evidence="5 6">
    <name type="scientific">Neisseria shayeganii 871</name>
    <dbReference type="NCBI Taxonomy" id="1032488"/>
    <lineage>
        <taxon>Bacteria</taxon>
        <taxon>Pseudomonadati</taxon>
        <taxon>Pseudomonadota</taxon>
        <taxon>Betaproteobacteria</taxon>
        <taxon>Neisseriales</taxon>
        <taxon>Neisseriaceae</taxon>
        <taxon>Neisseria</taxon>
    </lineage>
</organism>
<dbReference type="OrthoDB" id="9764953at2"/>
<evidence type="ECO:0000256" key="3">
    <source>
        <dbReference type="SAM" id="SignalP"/>
    </source>
</evidence>
<keyword evidence="6" id="KW-1185">Reference proteome</keyword>
<dbReference type="HOGENOM" id="CLU_610881_0_0_4"/>
<dbReference type="InterPro" id="IPR003140">
    <property type="entry name" value="PLipase/COase/thioEstase"/>
</dbReference>
<sequence length="448" mass="49963">MHTIRILLTALLCWVSAAAAAQSGSFQTFRFTAQDGQERPYIVYTPPHVEAGEPRPLLVHLHGAIASPQIRSDPLASVQRSSFLKLADAGRYYVLFPFGQKDAGWFDPVGVNMVLGEVDAVLRDFPAADPDRVFLSGFSDGGSGTLYLAATHPDRFAGFIAMNGSLPVAAHLGSTPVYPQNFNRKPLYIINTRSDMLYPADMMQPVAEELRRHHLDLIFSTPEGGHDMRYLPQEIPALTAFINRHRRQTPTQLIWESSGEAAQGSEWLHIERLKPQAEPQLWHRPYRLTLFNNKASFGMAFDPAYRNGLKVAGFGKENSTAQNIGVRIGDIVLKMGETTMNHPYAPYLYLADKRAGDPVDITVLRDGRETVLRGRFNEGYHYQVFEKQPVSGKIRARIDRGRLLVDTSRVAAFRIDFSRLPQPVHSIVINGKTHPAASLSGSQLFETE</sequence>
<dbReference type="Gene3D" id="2.30.42.10">
    <property type="match status" value="1"/>
</dbReference>
<dbReference type="STRING" id="1032488.HMPREF9371_1661"/>
<name>G4CJ72_9NEIS</name>
<dbReference type="EC" id="3.1.-.-" evidence="5"/>
<dbReference type="EMBL" id="AGAY01000059">
    <property type="protein sequence ID" value="EGY52166.1"/>
    <property type="molecule type" value="Genomic_DNA"/>
</dbReference>
<protein>
    <submittedName>
        <fullName evidence="5">Phospholipase/carboxylesterase superfamily protein</fullName>
        <ecNumber evidence="5">3.1.-.-</ecNumber>
    </submittedName>
</protein>
<dbReference type="RefSeq" id="WP_009119351.1">
    <property type="nucleotide sequence ID" value="NZ_JH164926.1"/>
</dbReference>
<accession>G4CJ72</accession>
<dbReference type="SUPFAM" id="SSF50156">
    <property type="entry name" value="PDZ domain-like"/>
    <property type="match status" value="1"/>
</dbReference>
<keyword evidence="2 5" id="KW-0378">Hydrolase</keyword>
<feature type="domain" description="Phospholipase/carboxylesterase/thioesterase" evidence="4">
    <location>
        <begin position="129"/>
        <end position="226"/>
    </location>
</feature>
<reference evidence="5 6" key="1">
    <citation type="submission" date="2011-05" db="EMBL/GenBank/DDBJ databases">
        <authorList>
            <person name="Muzny D."/>
            <person name="Qin X."/>
            <person name="Deng J."/>
            <person name="Jiang H."/>
            <person name="Liu Y."/>
            <person name="Qu J."/>
            <person name="Song X.-Z."/>
            <person name="Zhang L."/>
            <person name="Thornton R."/>
            <person name="Coyle M."/>
            <person name="Francisco L."/>
            <person name="Jackson L."/>
            <person name="Javaid M."/>
            <person name="Korchina V."/>
            <person name="Kovar C."/>
            <person name="Mata R."/>
            <person name="Mathew T."/>
            <person name="Ngo R."/>
            <person name="Nguyen L."/>
            <person name="Nguyen N."/>
            <person name="Okwuonu G."/>
            <person name="Ongeri F."/>
            <person name="Pham C."/>
            <person name="Simmons D."/>
            <person name="Wilczek-Boney K."/>
            <person name="Hale W."/>
            <person name="Jakkamsetti A."/>
            <person name="Pham P."/>
            <person name="Ruth R."/>
            <person name="San Lucas F."/>
            <person name="Warren J."/>
            <person name="Zhang J."/>
            <person name="Zhao Z."/>
            <person name="Zhou C."/>
            <person name="Zhu D."/>
            <person name="Lee S."/>
            <person name="Bess C."/>
            <person name="Blankenburg K."/>
            <person name="Forbes L."/>
            <person name="Fu Q."/>
            <person name="Gubbala S."/>
            <person name="Hirani K."/>
            <person name="Jayaseelan J.C."/>
            <person name="Lara F."/>
            <person name="Munidasa M."/>
            <person name="Palculict T."/>
            <person name="Patil S."/>
            <person name="Pu L.-L."/>
            <person name="Saada N."/>
            <person name="Tang L."/>
            <person name="Weissenberger G."/>
            <person name="Zhu Y."/>
            <person name="Hemphill L."/>
            <person name="Shang Y."/>
            <person name="Youmans B."/>
            <person name="Ayvaz T."/>
            <person name="Ross M."/>
            <person name="Santibanez J."/>
            <person name="Aqrawi P."/>
            <person name="Gross S."/>
            <person name="Joshi V."/>
            <person name="Fowler G."/>
            <person name="Nazareth L."/>
            <person name="Reid J."/>
            <person name="Worley K."/>
            <person name="Petrosino J."/>
            <person name="Highlander S."/>
            <person name="Gibbs R."/>
        </authorList>
    </citation>
    <scope>NUCLEOTIDE SEQUENCE [LARGE SCALE GENOMIC DNA]</scope>
    <source>
        <strain evidence="5 6">871</strain>
    </source>
</reference>
<keyword evidence="1 3" id="KW-0732">Signal</keyword>